<evidence type="ECO:0000256" key="8">
    <source>
        <dbReference type="ARBA" id="ARBA00022989"/>
    </source>
</evidence>
<keyword evidence="7 13" id="KW-0812">Transmembrane</keyword>
<dbReference type="InterPro" id="IPR020846">
    <property type="entry name" value="MFS_dom"/>
</dbReference>
<dbReference type="PANTHER" id="PTHR23503">
    <property type="entry name" value="SOLUTE CARRIER FAMILY 2"/>
    <property type="match status" value="1"/>
</dbReference>
<feature type="transmembrane region" description="Helical" evidence="13">
    <location>
        <begin position="431"/>
        <end position="450"/>
    </location>
</feature>
<accession>A0A8C4SKC4</accession>
<dbReference type="InterPro" id="IPR036259">
    <property type="entry name" value="MFS_trans_sf"/>
</dbReference>
<dbReference type="CDD" id="cd17431">
    <property type="entry name" value="MFS_GLUT_Class1"/>
    <property type="match status" value="1"/>
</dbReference>
<evidence type="ECO:0000256" key="5">
    <source>
        <dbReference type="ARBA" id="ARBA00022475"/>
    </source>
</evidence>
<comment type="catalytic activity">
    <reaction evidence="1">
        <text>D-glucose(out) = D-glucose(in)</text>
        <dbReference type="Rhea" id="RHEA:60376"/>
        <dbReference type="ChEBI" id="CHEBI:4167"/>
    </reaction>
</comment>
<dbReference type="OrthoDB" id="4540492at2759"/>
<dbReference type="NCBIfam" id="TIGR00879">
    <property type="entry name" value="SP"/>
    <property type="match status" value="1"/>
</dbReference>
<feature type="transmembrane region" description="Helical" evidence="13">
    <location>
        <begin position="188"/>
        <end position="207"/>
    </location>
</feature>
<reference evidence="15" key="2">
    <citation type="submission" date="2025-08" db="UniProtKB">
        <authorList>
            <consortium name="Ensembl"/>
        </authorList>
    </citation>
    <scope>IDENTIFICATION</scope>
</reference>
<keyword evidence="10" id="KW-0325">Glycoprotein</keyword>
<dbReference type="InterPro" id="IPR005828">
    <property type="entry name" value="MFS_sugar_transport-like"/>
</dbReference>
<protein>
    <submittedName>
        <fullName evidence="15">Solute carrier family 2 member 1b</fullName>
    </submittedName>
</protein>
<dbReference type="InterPro" id="IPR005829">
    <property type="entry name" value="Sugar_transporter_CS"/>
</dbReference>
<keyword evidence="6" id="KW-0762">Sugar transport</keyword>
<evidence type="ECO:0000256" key="7">
    <source>
        <dbReference type="ARBA" id="ARBA00022692"/>
    </source>
</evidence>
<dbReference type="GO" id="GO:0046323">
    <property type="term" value="P:D-glucose import"/>
    <property type="evidence" value="ECO:0007669"/>
    <property type="project" value="TreeGrafter"/>
</dbReference>
<dbReference type="PRINTS" id="PR00171">
    <property type="entry name" value="SUGRTRNSPORT"/>
</dbReference>
<keyword evidence="8 13" id="KW-1133">Transmembrane helix</keyword>
<proteinExistence type="inferred from homology"/>
<feature type="transmembrane region" description="Helical" evidence="13">
    <location>
        <begin position="7"/>
        <end position="28"/>
    </location>
</feature>
<feature type="transmembrane region" description="Helical" evidence="13">
    <location>
        <begin position="307"/>
        <end position="328"/>
    </location>
</feature>
<evidence type="ECO:0000256" key="9">
    <source>
        <dbReference type="ARBA" id="ARBA00023136"/>
    </source>
</evidence>
<dbReference type="InterPro" id="IPR045263">
    <property type="entry name" value="GLUT"/>
</dbReference>
<keyword evidence="4 11" id="KW-0813">Transport</keyword>
<reference evidence="15" key="1">
    <citation type="submission" date="2021-06" db="EMBL/GenBank/DDBJ databases">
        <authorList>
            <consortium name="Wellcome Sanger Institute Data Sharing"/>
        </authorList>
    </citation>
    <scope>NUCLEOTIDE SEQUENCE [LARGE SCALE GENOMIC DNA]</scope>
</reference>
<feature type="transmembrane region" description="Helical" evidence="13">
    <location>
        <begin position="94"/>
        <end position="112"/>
    </location>
</feature>
<feature type="transmembrane region" description="Helical" evidence="13">
    <location>
        <begin position="156"/>
        <end position="176"/>
    </location>
</feature>
<evidence type="ECO:0000313" key="16">
    <source>
        <dbReference type="Proteomes" id="UP000694620"/>
    </source>
</evidence>
<keyword evidence="16" id="KW-1185">Reference proteome</keyword>
<dbReference type="PROSITE" id="PS00216">
    <property type="entry name" value="SUGAR_TRANSPORT_1"/>
    <property type="match status" value="1"/>
</dbReference>
<evidence type="ECO:0000256" key="13">
    <source>
        <dbReference type="SAM" id="Phobius"/>
    </source>
</evidence>
<evidence type="ECO:0000259" key="14">
    <source>
        <dbReference type="PROSITE" id="PS50850"/>
    </source>
</evidence>
<evidence type="ECO:0000256" key="4">
    <source>
        <dbReference type="ARBA" id="ARBA00022448"/>
    </source>
</evidence>
<name>A0A8C4SKC4_ERPCA</name>
<dbReference type="GO" id="GO:0016323">
    <property type="term" value="C:basolateral plasma membrane"/>
    <property type="evidence" value="ECO:0007669"/>
    <property type="project" value="TreeGrafter"/>
</dbReference>
<feature type="transmembrane region" description="Helical" evidence="13">
    <location>
        <begin position="124"/>
        <end position="144"/>
    </location>
</feature>
<dbReference type="AlphaFoldDB" id="A0A8C4SKC4"/>
<evidence type="ECO:0000256" key="6">
    <source>
        <dbReference type="ARBA" id="ARBA00022597"/>
    </source>
</evidence>
<keyword evidence="9 13" id="KW-0472">Membrane</keyword>
<evidence type="ECO:0000256" key="11">
    <source>
        <dbReference type="RuleBase" id="RU003346"/>
    </source>
</evidence>
<sequence>MDSGGKQLTLPLMVAVGAAVIGSLQFGYNAGVINAPQKIIEKFYNDTWFQRNSEDISTSTLTALWSLSVAIFPIGGIIGSFSVGLFVNRFGRRNSMLMVNILAFISAALMGFSKMAQSYEMLMIGRFLVGIYSGLSTGFVPMYVGEISPTSLRGALGTLHQLGIVIGILLAQIFGIESIMGNSTWWPFLLSFTFIPALLQCIILPLCPESPRFLLINRNEENKAKSVLKKLRGTTDVSSDMQEMKEESRQMMREKKVTIIELFRSPLYRQPIVVSIILQLSQQLSGINAVFYYSTSIFEKAGVAQPVYATIGTGVVNTAFTVVSLFVVERAGRRTLHLIGLMGMAVSAVLMTIALALLEKLTWMSYVSIVSIFGFVAFFEIGPGPIPWFIVAELFSQGPRPAAIAVSGFCNWTANFIVAMCFQYVEQALGPYVFIIFTVLLILFFVFTYFKVPETKGRTFDEISAGFRQGAGSNPAEKHSPEELNSLGADSQL</sequence>
<evidence type="ECO:0000313" key="15">
    <source>
        <dbReference type="Ensembl" id="ENSECRP00000015981.1"/>
    </source>
</evidence>
<dbReference type="InterPro" id="IPR003663">
    <property type="entry name" value="Sugar/inositol_transpt"/>
</dbReference>
<keyword evidence="5" id="KW-1003">Cell membrane</keyword>
<feature type="transmembrane region" description="Helical" evidence="13">
    <location>
        <begin position="363"/>
        <end position="381"/>
    </location>
</feature>
<dbReference type="PANTHER" id="PTHR23503:SF51">
    <property type="entry name" value="SOLUTE CARRIER FAMILY 2, FACILITATED GLUCOSE TRANSPORTER MEMBER 1"/>
    <property type="match status" value="1"/>
</dbReference>
<feature type="region of interest" description="Disordered" evidence="12">
    <location>
        <begin position="470"/>
        <end position="493"/>
    </location>
</feature>
<dbReference type="GO" id="GO:0032868">
    <property type="term" value="P:response to insulin"/>
    <property type="evidence" value="ECO:0007669"/>
    <property type="project" value="TreeGrafter"/>
</dbReference>
<feature type="transmembrane region" description="Helical" evidence="13">
    <location>
        <begin position="63"/>
        <end position="87"/>
    </location>
</feature>
<feature type="transmembrane region" description="Helical" evidence="13">
    <location>
        <begin position="402"/>
        <end position="425"/>
    </location>
</feature>
<evidence type="ECO:0000256" key="12">
    <source>
        <dbReference type="SAM" id="MobiDB-lite"/>
    </source>
</evidence>
<evidence type="ECO:0000256" key="3">
    <source>
        <dbReference type="ARBA" id="ARBA00007004"/>
    </source>
</evidence>
<dbReference type="GO" id="GO:0055056">
    <property type="term" value="F:D-glucose transmembrane transporter activity"/>
    <property type="evidence" value="ECO:0007669"/>
    <property type="project" value="TreeGrafter"/>
</dbReference>
<dbReference type="PROSITE" id="PS00217">
    <property type="entry name" value="SUGAR_TRANSPORT_2"/>
    <property type="match status" value="1"/>
</dbReference>
<dbReference type="GO" id="GO:0016324">
    <property type="term" value="C:apical plasma membrane"/>
    <property type="evidence" value="ECO:0007669"/>
    <property type="project" value="TreeGrafter"/>
</dbReference>
<dbReference type="Proteomes" id="UP000694620">
    <property type="component" value="Chromosome 8"/>
</dbReference>
<dbReference type="Gene3D" id="1.20.1250.20">
    <property type="entry name" value="MFS general substrate transporter like domains"/>
    <property type="match status" value="1"/>
</dbReference>
<evidence type="ECO:0000256" key="10">
    <source>
        <dbReference type="ARBA" id="ARBA00023180"/>
    </source>
</evidence>
<reference evidence="15" key="3">
    <citation type="submission" date="2025-09" db="UniProtKB">
        <authorList>
            <consortium name="Ensembl"/>
        </authorList>
    </citation>
    <scope>IDENTIFICATION</scope>
</reference>
<organism evidence="15 16">
    <name type="scientific">Erpetoichthys calabaricus</name>
    <name type="common">Rope fish</name>
    <name type="synonym">Calamoichthys calabaricus</name>
    <dbReference type="NCBI Taxonomy" id="27687"/>
    <lineage>
        <taxon>Eukaryota</taxon>
        <taxon>Metazoa</taxon>
        <taxon>Chordata</taxon>
        <taxon>Craniata</taxon>
        <taxon>Vertebrata</taxon>
        <taxon>Euteleostomi</taxon>
        <taxon>Actinopterygii</taxon>
        <taxon>Polypteriformes</taxon>
        <taxon>Polypteridae</taxon>
        <taxon>Erpetoichthys</taxon>
    </lineage>
</organism>
<comment type="subcellular location">
    <subcellularLocation>
        <location evidence="2">Cell membrane</location>
        <topology evidence="2">Multi-pass membrane protein</topology>
    </subcellularLocation>
</comment>
<dbReference type="SUPFAM" id="SSF103473">
    <property type="entry name" value="MFS general substrate transporter"/>
    <property type="match status" value="1"/>
</dbReference>
<feature type="domain" description="Major facilitator superfamily (MFS) profile" evidence="14">
    <location>
        <begin position="15"/>
        <end position="456"/>
    </location>
</feature>
<dbReference type="Pfam" id="PF00083">
    <property type="entry name" value="Sugar_tr"/>
    <property type="match status" value="1"/>
</dbReference>
<dbReference type="FunFam" id="1.20.1250.20:FF:000040">
    <property type="entry name" value="Solute carrier family 2, facilitated glucose transporter member 1"/>
    <property type="match status" value="1"/>
</dbReference>
<feature type="transmembrane region" description="Helical" evidence="13">
    <location>
        <begin position="335"/>
        <end position="357"/>
    </location>
</feature>
<dbReference type="GeneTree" id="ENSGT00940000156792"/>
<evidence type="ECO:0000256" key="2">
    <source>
        <dbReference type="ARBA" id="ARBA00004651"/>
    </source>
</evidence>
<dbReference type="Ensembl" id="ENSECRT00000016267.1">
    <property type="protein sequence ID" value="ENSECRP00000015981.1"/>
    <property type="gene ID" value="ENSECRG00000010668.1"/>
</dbReference>
<comment type="similarity">
    <text evidence="3">Belongs to the major facilitator superfamily. Sugar transporter (TC 2.A.1.1) family. Glucose transporter subfamily.</text>
</comment>
<dbReference type="PROSITE" id="PS50850">
    <property type="entry name" value="MFS"/>
    <property type="match status" value="1"/>
</dbReference>
<gene>
    <name evidence="15" type="primary">SLC2A1</name>
    <name evidence="15" type="synonym">LOC114656270</name>
</gene>
<evidence type="ECO:0000256" key="1">
    <source>
        <dbReference type="ARBA" id="ARBA00000618"/>
    </source>
</evidence>
<dbReference type="GO" id="GO:0070837">
    <property type="term" value="P:dehydroascorbic acid transport"/>
    <property type="evidence" value="ECO:0007669"/>
    <property type="project" value="TreeGrafter"/>
</dbReference>